<evidence type="ECO:0000313" key="10">
    <source>
        <dbReference type="Proteomes" id="UP000824469"/>
    </source>
</evidence>
<evidence type="ECO:0000256" key="7">
    <source>
        <dbReference type="PROSITE-ProRule" id="PRU00283"/>
    </source>
</evidence>
<keyword evidence="5" id="KW-0175">Coiled coil</keyword>
<dbReference type="Proteomes" id="UP000824469">
    <property type="component" value="Unassembled WGS sequence"/>
</dbReference>
<comment type="similarity">
    <text evidence="1">Belongs to the TRAFAC class myosin-kinesin ATPase superfamily. Kinesin family. KIN-14 subfamily.</text>
</comment>
<dbReference type="SUPFAM" id="SSF52540">
    <property type="entry name" value="P-loop containing nucleoside triphosphate hydrolases"/>
    <property type="match status" value="1"/>
</dbReference>
<protein>
    <recommendedName>
        <fullName evidence="8">Kinesin motor domain-containing protein</fullName>
    </recommendedName>
</protein>
<organism evidence="9 10">
    <name type="scientific">Taxus chinensis</name>
    <name type="common">Chinese yew</name>
    <name type="synonym">Taxus wallichiana var. chinensis</name>
    <dbReference type="NCBI Taxonomy" id="29808"/>
    <lineage>
        <taxon>Eukaryota</taxon>
        <taxon>Viridiplantae</taxon>
        <taxon>Streptophyta</taxon>
        <taxon>Embryophyta</taxon>
        <taxon>Tracheophyta</taxon>
        <taxon>Spermatophyta</taxon>
        <taxon>Pinopsida</taxon>
        <taxon>Pinidae</taxon>
        <taxon>Conifers II</taxon>
        <taxon>Cupressales</taxon>
        <taxon>Taxaceae</taxon>
        <taxon>Taxus</taxon>
    </lineage>
</organism>
<evidence type="ECO:0000256" key="3">
    <source>
        <dbReference type="ARBA" id="ARBA00022741"/>
    </source>
</evidence>
<name>A0AA38FAR1_TAXCH</name>
<dbReference type="Gene3D" id="3.40.850.10">
    <property type="entry name" value="Kinesin motor domain"/>
    <property type="match status" value="1"/>
</dbReference>
<feature type="domain" description="Kinesin motor" evidence="8">
    <location>
        <begin position="124"/>
        <end position="448"/>
    </location>
</feature>
<dbReference type="InterPro" id="IPR001752">
    <property type="entry name" value="Kinesin_motor_dom"/>
</dbReference>
<accession>A0AA38FAR1</accession>
<dbReference type="AlphaFoldDB" id="A0AA38FAR1"/>
<evidence type="ECO:0000256" key="5">
    <source>
        <dbReference type="ARBA" id="ARBA00023054"/>
    </source>
</evidence>
<dbReference type="GO" id="GO:0005874">
    <property type="term" value="C:microtubule"/>
    <property type="evidence" value="ECO:0007669"/>
    <property type="project" value="UniProtKB-KW"/>
</dbReference>
<dbReference type="PROSITE" id="PS50067">
    <property type="entry name" value="KINESIN_MOTOR_2"/>
    <property type="match status" value="1"/>
</dbReference>
<dbReference type="InterPro" id="IPR027417">
    <property type="entry name" value="P-loop_NTPase"/>
</dbReference>
<dbReference type="GO" id="GO:0003777">
    <property type="term" value="F:microtubule motor activity"/>
    <property type="evidence" value="ECO:0007669"/>
    <property type="project" value="InterPro"/>
</dbReference>
<evidence type="ECO:0000313" key="9">
    <source>
        <dbReference type="EMBL" id="KAH9295673.1"/>
    </source>
</evidence>
<evidence type="ECO:0000256" key="1">
    <source>
        <dbReference type="ARBA" id="ARBA00010899"/>
    </source>
</evidence>
<evidence type="ECO:0000256" key="6">
    <source>
        <dbReference type="ARBA" id="ARBA00023175"/>
    </source>
</evidence>
<evidence type="ECO:0000259" key="8">
    <source>
        <dbReference type="PROSITE" id="PS50067"/>
    </source>
</evidence>
<reference evidence="9 10" key="1">
    <citation type="journal article" date="2021" name="Nat. Plants">
        <title>The Taxus genome provides insights into paclitaxel biosynthesis.</title>
        <authorList>
            <person name="Xiong X."/>
            <person name="Gou J."/>
            <person name="Liao Q."/>
            <person name="Li Y."/>
            <person name="Zhou Q."/>
            <person name="Bi G."/>
            <person name="Li C."/>
            <person name="Du R."/>
            <person name="Wang X."/>
            <person name="Sun T."/>
            <person name="Guo L."/>
            <person name="Liang H."/>
            <person name="Lu P."/>
            <person name="Wu Y."/>
            <person name="Zhang Z."/>
            <person name="Ro D.K."/>
            <person name="Shang Y."/>
            <person name="Huang S."/>
            <person name="Yan J."/>
        </authorList>
    </citation>
    <scope>NUCLEOTIDE SEQUENCE [LARGE SCALE GENOMIC DNA]</scope>
    <source>
        <strain evidence="9">Ta-2019</strain>
    </source>
</reference>
<keyword evidence="3 7" id="KW-0547">Nucleotide-binding</keyword>
<feature type="binding site" evidence="7">
    <location>
        <begin position="204"/>
        <end position="211"/>
    </location>
    <ligand>
        <name>ATP</name>
        <dbReference type="ChEBI" id="CHEBI:30616"/>
    </ligand>
</feature>
<dbReference type="PANTHER" id="PTHR47972">
    <property type="entry name" value="KINESIN-LIKE PROTEIN KLP-3"/>
    <property type="match status" value="1"/>
</dbReference>
<keyword evidence="6 7" id="KW-0505">Motor protein</keyword>
<dbReference type="FunFam" id="3.40.850.10:FF:000074">
    <property type="entry name" value="p-loop containing nucleoside triphosphate hydrolase superfamily protein"/>
    <property type="match status" value="1"/>
</dbReference>
<dbReference type="PRINTS" id="PR00380">
    <property type="entry name" value="KINESINHEAVY"/>
</dbReference>
<gene>
    <name evidence="9" type="ORF">KI387_039261</name>
</gene>
<dbReference type="GO" id="GO:0005524">
    <property type="term" value="F:ATP binding"/>
    <property type="evidence" value="ECO:0007669"/>
    <property type="project" value="UniProtKB-UniRule"/>
</dbReference>
<keyword evidence="2" id="KW-0493">Microtubule</keyword>
<dbReference type="SMART" id="SM00129">
    <property type="entry name" value="KISc"/>
    <property type="match status" value="1"/>
</dbReference>
<dbReference type="InterPro" id="IPR036961">
    <property type="entry name" value="Kinesin_motor_dom_sf"/>
</dbReference>
<proteinExistence type="inferred from homology"/>
<evidence type="ECO:0000256" key="2">
    <source>
        <dbReference type="ARBA" id="ARBA00022701"/>
    </source>
</evidence>
<keyword evidence="10" id="KW-1185">Reference proteome</keyword>
<dbReference type="GO" id="GO:0007018">
    <property type="term" value="P:microtubule-based movement"/>
    <property type="evidence" value="ECO:0007669"/>
    <property type="project" value="InterPro"/>
</dbReference>
<dbReference type="Pfam" id="PF00225">
    <property type="entry name" value="Kinesin"/>
    <property type="match status" value="1"/>
</dbReference>
<dbReference type="GO" id="GO:0008017">
    <property type="term" value="F:microtubule binding"/>
    <property type="evidence" value="ECO:0007669"/>
    <property type="project" value="InterPro"/>
</dbReference>
<keyword evidence="4 7" id="KW-0067">ATP-binding</keyword>
<sequence>MFLPPINELEHNSQHFEGNYMKKSLQNLGETIQSLLGFKKDLTFTWAESVRLIIEDLSSATNSPDSFGSLIYLKDAKPSEKEKCDLESAILKLEDELAALKVYLGKLDAKRRETLSKLLDLKGSIRVFCRVRPFVLSDKQAYPGPFVVSDSDKLVIKLAGGKAREYNFDKVFLPGASQDEIFAEVEPIIRSALDGHNVCIFAYGQTGTGKTFTMEGKPDCPGVVPHAIQELFRHSFLDRTVTFTFAFSMLEVYMGNVRDLLSSRSKKAGNHMTKCLSIQMDAKGAVEIENLREVIITNPSQAIKLYGRGSRARSTAWTNANEASSRSHCLIRISISYSGPTDRSRDTSKLWMVDLGGSERLVKTQSTGQTMEEGKAINLSLSALGDVISALQRKQAHVPYRNSKLTQILRDSVGEGSRMLMLVHISPYEDDLSETICSLGFAARVRGIHLGWELSPEVKVQKAATMAELMQQMRYLEDDCQSARNNMQAVEFLLREKKKYLENSDHETPESPARQVSETRNIELGNVAQGSVGLPRYMNSTACSRIRGKSSDADIKYPGSTKTREHLNSRRNSLLGSAKTVIFPEMDQSLCNSESTLSNNSVLRQSSPSIKKNLNRMYSNQYNTEESPSFTECITPKDIGMLDNKRNSLLGSAKNVIFPEMDQSLCSSESSLSNNSVLWQSSLSNKKNLNRTYSHQYNIEESQCFSECSTPKDIGMLDNEKMNGIYSKWCNFDGSQFLSDCNMHKNSGKANNKKMNTCTFDESSCLSDCSTPKDSVKVNESFFYRCTIDVSECFSERNMPETGLMHSSMPHSKRVIAFQTSPNKTFNRDILSNNIIEKSELTSIKKIACNWPMNNKGEYDQTIMWKQPSNDKEEYNRSPYNQFLMQKPLKPHISREDTMTCENKISVVMAAAALTTTKATEAAAAAPKKEITETVAKPTTGLYFPIMKIAYALGLGVGLLNVGLEDDFFSGLV</sequence>
<evidence type="ECO:0000256" key="4">
    <source>
        <dbReference type="ARBA" id="ARBA00022840"/>
    </source>
</evidence>
<dbReference type="InterPro" id="IPR027640">
    <property type="entry name" value="Kinesin-like_fam"/>
</dbReference>
<comment type="caution">
    <text evidence="9">The sequence shown here is derived from an EMBL/GenBank/DDBJ whole genome shotgun (WGS) entry which is preliminary data.</text>
</comment>
<feature type="non-terminal residue" evidence="9">
    <location>
        <position position="973"/>
    </location>
</feature>
<dbReference type="PANTHER" id="PTHR47972:SF23">
    <property type="entry name" value="KINESIN MOTOR DOMAIN-CONTAINING PROTEIN"/>
    <property type="match status" value="1"/>
</dbReference>
<dbReference type="OMA" id="DVCETIC"/>
<dbReference type="EMBL" id="JAHRHJ020000011">
    <property type="protein sequence ID" value="KAH9295673.1"/>
    <property type="molecule type" value="Genomic_DNA"/>
</dbReference>